<evidence type="ECO:0000313" key="2">
    <source>
        <dbReference type="EMBL" id="VEL41624.1"/>
    </source>
</evidence>
<feature type="region of interest" description="Disordered" evidence="1">
    <location>
        <begin position="65"/>
        <end position="85"/>
    </location>
</feature>
<comment type="caution">
    <text evidence="2">The sequence shown here is derived from an EMBL/GenBank/DDBJ whole genome shotgun (WGS) entry which is preliminary data.</text>
</comment>
<proteinExistence type="predicted"/>
<dbReference type="AlphaFoldDB" id="A0A448XP97"/>
<dbReference type="EMBL" id="CAAALY010270190">
    <property type="protein sequence ID" value="VEL41624.1"/>
    <property type="molecule type" value="Genomic_DNA"/>
</dbReference>
<feature type="region of interest" description="Disordered" evidence="1">
    <location>
        <begin position="148"/>
        <end position="168"/>
    </location>
</feature>
<accession>A0A448XP97</accession>
<evidence type="ECO:0000256" key="1">
    <source>
        <dbReference type="SAM" id="MobiDB-lite"/>
    </source>
</evidence>
<gene>
    <name evidence="2" type="ORF">PXEA_LOCUS35064</name>
</gene>
<keyword evidence="3" id="KW-1185">Reference proteome</keyword>
<organism evidence="2 3">
    <name type="scientific">Protopolystoma xenopodis</name>
    <dbReference type="NCBI Taxonomy" id="117903"/>
    <lineage>
        <taxon>Eukaryota</taxon>
        <taxon>Metazoa</taxon>
        <taxon>Spiralia</taxon>
        <taxon>Lophotrochozoa</taxon>
        <taxon>Platyhelminthes</taxon>
        <taxon>Monogenea</taxon>
        <taxon>Polyopisthocotylea</taxon>
        <taxon>Polystomatidea</taxon>
        <taxon>Polystomatidae</taxon>
        <taxon>Protopolystoma</taxon>
    </lineage>
</organism>
<dbReference type="Proteomes" id="UP000784294">
    <property type="component" value="Unassembled WGS sequence"/>
</dbReference>
<evidence type="ECO:0000313" key="3">
    <source>
        <dbReference type="Proteomes" id="UP000784294"/>
    </source>
</evidence>
<name>A0A448XP97_9PLAT</name>
<protein>
    <submittedName>
        <fullName evidence="2">Uncharacterized protein</fullName>
    </submittedName>
</protein>
<feature type="compositionally biased region" description="Polar residues" evidence="1">
    <location>
        <begin position="1"/>
        <end position="20"/>
    </location>
</feature>
<reference evidence="2" key="1">
    <citation type="submission" date="2018-11" db="EMBL/GenBank/DDBJ databases">
        <authorList>
            <consortium name="Pathogen Informatics"/>
        </authorList>
    </citation>
    <scope>NUCLEOTIDE SEQUENCE</scope>
</reference>
<sequence length="168" mass="17516">MLNLSKISNSSVQNSGSTRAFSRPPAYVKAAHLSPSHKLRCDLSRRCQQPTSACLVSGRTVTGLSSSRSARRRLGRPTSPSPESPTAVFLGISPSGRSLTLSPVGPRPMELSCWLVCTAWSVKPAVVHSSSGANVADTATVTTATGTISTTTQLPSPSPLYPPTGARV</sequence>
<feature type="region of interest" description="Disordered" evidence="1">
    <location>
        <begin position="1"/>
        <end position="23"/>
    </location>
</feature>